<feature type="domain" description="EGF-like" evidence="19">
    <location>
        <begin position="306"/>
        <end position="344"/>
    </location>
</feature>
<dbReference type="GO" id="GO:0005509">
    <property type="term" value="F:calcium ion binding"/>
    <property type="evidence" value="ECO:0007669"/>
    <property type="project" value="InterPro"/>
</dbReference>
<dbReference type="InterPro" id="IPR001881">
    <property type="entry name" value="EGF-like_Ca-bd_dom"/>
</dbReference>
<evidence type="ECO:0000256" key="16">
    <source>
        <dbReference type="SAM" id="MobiDB-lite"/>
    </source>
</evidence>
<dbReference type="Pfam" id="PF07645">
    <property type="entry name" value="EGF_CA"/>
    <property type="match status" value="2"/>
</dbReference>
<name>A0AAV7CG17_ENGPU</name>
<feature type="domain" description="C-type lectin" evidence="20">
    <location>
        <begin position="32"/>
        <end position="148"/>
    </location>
</feature>
<dbReference type="PROSITE" id="PS50041">
    <property type="entry name" value="C_TYPE_LECTIN_2"/>
    <property type="match status" value="1"/>
</dbReference>
<dbReference type="InterPro" id="IPR051505">
    <property type="entry name" value="C-type_lectin_domain"/>
</dbReference>
<accession>A0AAV7CG17</accession>
<evidence type="ECO:0000256" key="4">
    <source>
        <dbReference type="ARBA" id="ARBA00022553"/>
    </source>
</evidence>
<keyword evidence="9" id="KW-0654">Proteoglycan</keyword>
<comment type="function">
    <text evidence="13">Endothelial cell receptor that plays a critical role in regulating several physiological processes including hemostasis, coagulation, fibrinolysis, inflammation, and angiogenesis. Acts as a cofactor for thrombin activation of protein C/PROC on the surface of vascular endothelial cells leading to initiation of the activated protein C anticoagulant pathway. Also accelerates the activation of the plasma carboxypeptidase B2/CPB2, which catalyzes removal of C-terminal basic amino acids from its substrates including kinins or anaphylatoxins leading to fibrinolysis inhibition. Plays critical protective roles in changing the cleavage specificity of protease-activated receptor 1/PAR1, inhibiting endothelial cell permeability and inflammation. Suppresses inflammation distinctly from its anticoagulant cofactor activity by sequestering HMGB1 thereby preventing it from engaging cellular receptors such as RAGE and contributing to the inflammatory response.</text>
</comment>
<keyword evidence="9" id="KW-0325">Glycoprotein</keyword>
<dbReference type="InterPro" id="IPR018097">
    <property type="entry name" value="EGF_Ca-bd_CS"/>
</dbReference>
<evidence type="ECO:0000256" key="9">
    <source>
        <dbReference type="ARBA" id="ARBA00022974"/>
    </source>
</evidence>
<dbReference type="InterPro" id="IPR026823">
    <property type="entry name" value="cEGF"/>
</dbReference>
<keyword evidence="5 17" id="KW-0812">Transmembrane</keyword>
<evidence type="ECO:0000256" key="12">
    <source>
        <dbReference type="ARBA" id="ARBA00023157"/>
    </source>
</evidence>
<dbReference type="InterPro" id="IPR000152">
    <property type="entry name" value="EGF-type_Asp/Asn_hydroxyl_site"/>
</dbReference>
<dbReference type="GO" id="GO:0030246">
    <property type="term" value="F:carbohydrate binding"/>
    <property type="evidence" value="ECO:0007669"/>
    <property type="project" value="UniProtKB-KW"/>
</dbReference>
<evidence type="ECO:0000256" key="3">
    <source>
        <dbReference type="ARBA" id="ARBA00022536"/>
    </source>
</evidence>
<feature type="signal peptide" evidence="18">
    <location>
        <begin position="1"/>
        <end position="19"/>
    </location>
</feature>
<keyword evidence="12" id="KW-1015">Disulfide bond</keyword>
<evidence type="ECO:0000256" key="18">
    <source>
        <dbReference type="SAM" id="SignalP"/>
    </source>
</evidence>
<evidence type="ECO:0000256" key="8">
    <source>
        <dbReference type="ARBA" id="ARBA00022737"/>
    </source>
</evidence>
<evidence type="ECO:0000256" key="5">
    <source>
        <dbReference type="ARBA" id="ARBA00022692"/>
    </source>
</evidence>
<reference evidence="21" key="1">
    <citation type="thesis" date="2020" institute="ProQuest LLC" country="789 East Eisenhower Parkway, Ann Arbor, MI, USA">
        <title>Comparative Genomics and Chromosome Evolution.</title>
        <authorList>
            <person name="Mudd A.B."/>
        </authorList>
    </citation>
    <scope>NUCLEOTIDE SEQUENCE</scope>
    <source>
        <strain evidence="21">237g6f4</strain>
        <tissue evidence="21">Blood</tissue>
    </source>
</reference>
<dbReference type="Pfam" id="PF12662">
    <property type="entry name" value="cEGF"/>
    <property type="match status" value="1"/>
</dbReference>
<dbReference type="InterPro" id="IPR001304">
    <property type="entry name" value="C-type_lectin-like"/>
</dbReference>
<feature type="transmembrane region" description="Helical" evidence="17">
    <location>
        <begin position="507"/>
        <end position="527"/>
    </location>
</feature>
<dbReference type="PIRSF" id="PIRSF001775">
    <property type="entry name" value="CD93/CD141"/>
    <property type="match status" value="1"/>
</dbReference>
<dbReference type="PANTHER" id="PTHR14789:SF9">
    <property type="entry name" value="THROMBOMODULIN"/>
    <property type="match status" value="1"/>
</dbReference>
<feature type="chain" id="PRO_5043809577" description="Thrombomodulin" evidence="18">
    <location>
        <begin position="20"/>
        <end position="565"/>
    </location>
</feature>
<evidence type="ECO:0000256" key="11">
    <source>
        <dbReference type="ARBA" id="ARBA00023136"/>
    </source>
</evidence>
<keyword evidence="6 18" id="KW-0732">Signal</keyword>
<evidence type="ECO:0000256" key="14">
    <source>
        <dbReference type="ARBA" id="ARBA00046453"/>
    </source>
</evidence>
<dbReference type="SMART" id="SM00179">
    <property type="entry name" value="EGF_CA"/>
    <property type="match status" value="4"/>
</dbReference>
<dbReference type="InterPro" id="IPR049883">
    <property type="entry name" value="NOTCH1_EGF-like"/>
</dbReference>
<dbReference type="PROSITE" id="PS01186">
    <property type="entry name" value="EGF_2"/>
    <property type="match status" value="3"/>
</dbReference>
<dbReference type="EMBL" id="WNYA01000003">
    <property type="protein sequence ID" value="KAG8583893.1"/>
    <property type="molecule type" value="Genomic_DNA"/>
</dbReference>
<dbReference type="InterPro" id="IPR016186">
    <property type="entry name" value="C-type_lectin-like/link_sf"/>
</dbReference>
<dbReference type="CDD" id="cd00054">
    <property type="entry name" value="EGF_CA"/>
    <property type="match status" value="2"/>
</dbReference>
<feature type="domain" description="EGF-like" evidence="19">
    <location>
        <begin position="436"/>
        <end position="472"/>
    </location>
</feature>
<dbReference type="GO" id="GO:0004888">
    <property type="term" value="F:transmembrane signaling receptor activity"/>
    <property type="evidence" value="ECO:0007669"/>
    <property type="project" value="InterPro"/>
</dbReference>
<dbReference type="InterPro" id="IPR000742">
    <property type="entry name" value="EGF"/>
</dbReference>
<organism evidence="21 22">
    <name type="scientific">Engystomops pustulosus</name>
    <name type="common">Tungara frog</name>
    <name type="synonym">Physalaemus pustulosus</name>
    <dbReference type="NCBI Taxonomy" id="76066"/>
    <lineage>
        <taxon>Eukaryota</taxon>
        <taxon>Metazoa</taxon>
        <taxon>Chordata</taxon>
        <taxon>Craniata</taxon>
        <taxon>Vertebrata</taxon>
        <taxon>Euteleostomi</taxon>
        <taxon>Amphibia</taxon>
        <taxon>Batrachia</taxon>
        <taxon>Anura</taxon>
        <taxon>Neobatrachia</taxon>
        <taxon>Hyloidea</taxon>
        <taxon>Leptodactylidae</taxon>
        <taxon>Leiuperinae</taxon>
        <taxon>Engystomops</taxon>
    </lineage>
</organism>
<evidence type="ECO:0000256" key="15">
    <source>
        <dbReference type="PROSITE-ProRule" id="PRU00076"/>
    </source>
</evidence>
<evidence type="ECO:0000256" key="2">
    <source>
        <dbReference type="ARBA" id="ARBA00019822"/>
    </source>
</evidence>
<dbReference type="SUPFAM" id="SSF57184">
    <property type="entry name" value="Growth factor receptor domain"/>
    <property type="match status" value="1"/>
</dbReference>
<evidence type="ECO:0000313" key="21">
    <source>
        <dbReference type="EMBL" id="KAG8583893.1"/>
    </source>
</evidence>
<feature type="region of interest" description="Disordered" evidence="16">
    <location>
        <begin position="478"/>
        <end position="500"/>
    </location>
</feature>
<keyword evidence="11 17" id="KW-0472">Membrane</keyword>
<dbReference type="InterPro" id="IPR016187">
    <property type="entry name" value="CTDL_fold"/>
</dbReference>
<dbReference type="Pfam" id="PF00008">
    <property type="entry name" value="EGF"/>
    <property type="match status" value="1"/>
</dbReference>
<evidence type="ECO:0000259" key="20">
    <source>
        <dbReference type="PROSITE" id="PS50041"/>
    </source>
</evidence>
<keyword evidence="8" id="KW-0677">Repeat</keyword>
<dbReference type="PROSITE" id="PS50026">
    <property type="entry name" value="EGF_3"/>
    <property type="match status" value="2"/>
</dbReference>
<proteinExistence type="predicted"/>
<keyword evidence="3 15" id="KW-0245">EGF-like domain</keyword>
<comment type="caution">
    <text evidence="15">Lacks conserved residue(s) required for the propagation of feature annotation.</text>
</comment>
<keyword evidence="22" id="KW-1185">Reference proteome</keyword>
<dbReference type="Proteomes" id="UP000824782">
    <property type="component" value="Unassembled WGS sequence"/>
</dbReference>
<evidence type="ECO:0000256" key="10">
    <source>
        <dbReference type="ARBA" id="ARBA00022989"/>
    </source>
</evidence>
<evidence type="ECO:0000259" key="19">
    <source>
        <dbReference type="PROSITE" id="PS50026"/>
    </source>
</evidence>
<dbReference type="Gene3D" id="2.10.25.10">
    <property type="entry name" value="Laminin"/>
    <property type="match status" value="6"/>
</dbReference>
<evidence type="ECO:0000256" key="7">
    <source>
        <dbReference type="ARBA" id="ARBA00022734"/>
    </source>
</evidence>
<keyword evidence="4" id="KW-0597">Phosphoprotein</keyword>
<gene>
    <name evidence="21" type="ORF">GDO81_008589</name>
</gene>
<dbReference type="Gene3D" id="3.10.100.10">
    <property type="entry name" value="Mannose-Binding Protein A, subunit A"/>
    <property type="match status" value="1"/>
</dbReference>
<dbReference type="PROSITE" id="PS00010">
    <property type="entry name" value="ASX_HYDROXYL"/>
    <property type="match status" value="2"/>
</dbReference>
<dbReference type="SUPFAM" id="SSF56436">
    <property type="entry name" value="C-type lectin-like"/>
    <property type="match status" value="1"/>
</dbReference>
<evidence type="ECO:0000256" key="6">
    <source>
        <dbReference type="ARBA" id="ARBA00022729"/>
    </source>
</evidence>
<protein>
    <recommendedName>
        <fullName evidence="2">Thrombomodulin</fullName>
    </recommendedName>
</protein>
<comment type="subunit">
    <text evidence="14">Interacts with ITGAL, ITGAM and ITGB2. Interacts with thrombin/F2; this interaction switches the specificity of thrombin from a procoagulant to an anticoagulant and antifibrinolytic protease. Interacts with ANGP1 and ANGP2; these interactions significantly inhibit the generation of activated PC and TAFIa/CPB2 by the thrombin/thrombomodulin complex. Interacts with PF4; this interaction enhances generation of activated protein C. Interacts with HMGB1; this interaction inhibits HMGB1 inflammatory activity.</text>
</comment>
<keyword evidence="7" id="KW-0430">Lectin</keyword>
<keyword evidence="10 17" id="KW-1133">Transmembrane helix</keyword>
<dbReference type="PANTHER" id="PTHR14789">
    <property type="entry name" value="CHONDROLECTIN VARIANT CHODLFDELTAE"/>
    <property type="match status" value="1"/>
</dbReference>
<dbReference type="PROSITE" id="PS01187">
    <property type="entry name" value="EGF_CA"/>
    <property type="match status" value="2"/>
</dbReference>
<evidence type="ECO:0000256" key="17">
    <source>
        <dbReference type="SAM" id="Phobius"/>
    </source>
</evidence>
<evidence type="ECO:0000256" key="1">
    <source>
        <dbReference type="ARBA" id="ARBA00004479"/>
    </source>
</evidence>
<dbReference type="AlphaFoldDB" id="A0AAV7CG17"/>
<comment type="subcellular location">
    <subcellularLocation>
        <location evidence="1">Membrane</location>
        <topology evidence="1">Single-pass type I membrane protein</topology>
    </subcellularLocation>
</comment>
<dbReference type="SUPFAM" id="SSF57196">
    <property type="entry name" value="EGF/Laminin"/>
    <property type="match status" value="3"/>
</dbReference>
<dbReference type="InterPro" id="IPR009030">
    <property type="entry name" value="Growth_fac_rcpt_cys_sf"/>
</dbReference>
<evidence type="ECO:0000313" key="22">
    <source>
        <dbReference type="Proteomes" id="UP000824782"/>
    </source>
</evidence>
<dbReference type="Pfam" id="PF09064">
    <property type="entry name" value="EGF_Tme5"/>
    <property type="match status" value="1"/>
</dbReference>
<comment type="caution">
    <text evidence="21">The sequence shown here is derived from an EMBL/GenBank/DDBJ whole genome shotgun (WGS) entry which is preliminary data.</text>
</comment>
<dbReference type="PRINTS" id="PR00907">
    <property type="entry name" value="THRMBOMODULN"/>
</dbReference>
<dbReference type="SMART" id="SM00034">
    <property type="entry name" value="CLECT"/>
    <property type="match status" value="1"/>
</dbReference>
<dbReference type="InterPro" id="IPR015149">
    <property type="entry name" value="Tme5_EGF-like"/>
</dbReference>
<dbReference type="GO" id="GO:0016020">
    <property type="term" value="C:membrane"/>
    <property type="evidence" value="ECO:0007669"/>
    <property type="project" value="UniProtKB-SubCell"/>
</dbReference>
<dbReference type="SMART" id="SM00181">
    <property type="entry name" value="EGF"/>
    <property type="match status" value="6"/>
</dbReference>
<sequence>MLLFHILWSALVSTQLVQMAILDEVTSEFVCLDQVCYSISWDAQRYSKAKKSCKVKKGQLLTVKNSVPADAIAMFMAKAPKEDAKVWIGLERKDGCTDLQMPLRGFTWVTGDSHTDYTKWINEGQTCGARCVTVGKDGTWKETSCDYKADGFLCEISSSSSCFSLNLPYYTYNVTYYHTDLGMWHPGGIVFPPGTIADISTISDGIKLSCEERSGGTLAWSRETPGAWSCEIDNGGCEDSCAEESGTAKCKCPSGSDFKADQRSCTKPCDPNPCNQLCVTISDPPLFHCMCSEGYTLGADGKTCEDIDDCAANPNICEHHCTNTVGGFKCGCPPGYEMVESNCDSGENCESVCMDIDECSNPTTLCEHGCDNFPGGYMCTCDEGYITDAKNPFKCKSFCNTSSCPAECDINNNDSCQCPEGYIVDQNEDGENICSDLDECDTNPCDYSCINTFGSFLCTCPDGYTVYNALCVPPIEGSGGTEPPSDTPSQTSPTTTRPPDIHSLQPAMLLGICIGIISMLTVLLAILCHMLRKHYIEEHALDYKCKTAEKDVVLQQVMTEPQHKL</sequence>
<feature type="compositionally biased region" description="Low complexity" evidence="16">
    <location>
        <begin position="481"/>
        <end position="498"/>
    </location>
</feature>
<evidence type="ECO:0000256" key="13">
    <source>
        <dbReference type="ARBA" id="ARBA00045242"/>
    </source>
</evidence>